<dbReference type="Pfam" id="PF00874">
    <property type="entry name" value="PRD"/>
    <property type="match status" value="2"/>
</dbReference>
<dbReference type="GO" id="GO:0003723">
    <property type="term" value="F:RNA binding"/>
    <property type="evidence" value="ECO:0007669"/>
    <property type="project" value="UniProtKB-KW"/>
</dbReference>
<dbReference type="AlphaFoldDB" id="A0A1H0VJR8"/>
<feature type="domain" description="PRD" evidence="7">
    <location>
        <begin position="171"/>
        <end position="277"/>
    </location>
</feature>
<keyword evidence="3" id="KW-0805">Transcription regulation</keyword>
<dbReference type="Gene3D" id="1.10.1790.10">
    <property type="entry name" value="PRD domain"/>
    <property type="match status" value="2"/>
</dbReference>
<evidence type="ECO:0000313" key="9">
    <source>
        <dbReference type="Proteomes" id="UP000199159"/>
    </source>
</evidence>
<dbReference type="SUPFAM" id="SSF50151">
    <property type="entry name" value="SacY-like RNA-binding domain"/>
    <property type="match status" value="1"/>
</dbReference>
<dbReference type="SMART" id="SM01061">
    <property type="entry name" value="CAT_RBD"/>
    <property type="match status" value="1"/>
</dbReference>
<dbReference type="SUPFAM" id="SSF63520">
    <property type="entry name" value="PTS-regulatory domain, PRD"/>
    <property type="match status" value="2"/>
</dbReference>
<dbReference type="PANTHER" id="PTHR30185:SF15">
    <property type="entry name" value="CRYPTIC BETA-GLUCOSIDE BGL OPERON ANTITERMINATOR"/>
    <property type="match status" value="1"/>
</dbReference>
<gene>
    <name evidence="8" type="ORF">SAMN05216565_10717</name>
</gene>
<dbReference type="GO" id="GO:0045893">
    <property type="term" value="P:positive regulation of DNA-templated transcription"/>
    <property type="evidence" value="ECO:0007669"/>
    <property type="project" value="InterPro"/>
</dbReference>
<name>A0A1H0VJR8_9BACI</name>
<keyword evidence="1" id="KW-0677">Repeat</keyword>
<dbReference type="Gene3D" id="2.30.24.10">
    <property type="entry name" value="CAT RNA-binding domain"/>
    <property type="match status" value="1"/>
</dbReference>
<accession>A0A1H0VJR8</accession>
<dbReference type="STRING" id="930152.SAMN05216565_10717"/>
<keyword evidence="5" id="KW-0804">Transcription</keyword>
<dbReference type="RefSeq" id="WP_090855528.1">
    <property type="nucleotide sequence ID" value="NZ_FNJU01000007.1"/>
</dbReference>
<dbReference type="InterPro" id="IPR001550">
    <property type="entry name" value="Transcrpt_antitermin_CS"/>
</dbReference>
<dbReference type="InterPro" id="IPR036634">
    <property type="entry name" value="PRD_sf"/>
</dbReference>
<dbReference type="InterPro" id="IPR004341">
    <property type="entry name" value="CAT_RNA-bd_dom"/>
</dbReference>
<evidence type="ECO:0000256" key="3">
    <source>
        <dbReference type="ARBA" id="ARBA00023015"/>
    </source>
</evidence>
<keyword evidence="2" id="KW-0694">RNA-binding</keyword>
<evidence type="ECO:0000256" key="2">
    <source>
        <dbReference type="ARBA" id="ARBA00022884"/>
    </source>
</evidence>
<keyword evidence="4" id="KW-0010">Activator</keyword>
<dbReference type="PROSITE" id="PS51372">
    <property type="entry name" value="PRD_2"/>
    <property type="match status" value="2"/>
</dbReference>
<dbReference type="PROSITE" id="PS00654">
    <property type="entry name" value="PRD_1"/>
    <property type="match status" value="1"/>
</dbReference>
<reference evidence="9" key="1">
    <citation type="submission" date="2016-10" db="EMBL/GenBank/DDBJ databases">
        <authorList>
            <person name="Varghese N."/>
            <person name="Submissions S."/>
        </authorList>
    </citation>
    <scope>NUCLEOTIDE SEQUENCE [LARGE SCALE GENOMIC DNA]</scope>
    <source>
        <strain evidence="9">IBRC-M10078</strain>
    </source>
</reference>
<keyword evidence="9" id="KW-1185">Reference proteome</keyword>
<comment type="similarity">
    <text evidence="6">Belongs to the transcriptional antiterminator BglG family.</text>
</comment>
<evidence type="ECO:0000313" key="8">
    <source>
        <dbReference type="EMBL" id="SDP78757.1"/>
    </source>
</evidence>
<evidence type="ECO:0000256" key="6">
    <source>
        <dbReference type="ARBA" id="ARBA00038510"/>
    </source>
</evidence>
<evidence type="ECO:0000256" key="4">
    <source>
        <dbReference type="ARBA" id="ARBA00023159"/>
    </source>
</evidence>
<dbReference type="EMBL" id="FNJU01000007">
    <property type="protein sequence ID" value="SDP78757.1"/>
    <property type="molecule type" value="Genomic_DNA"/>
</dbReference>
<feature type="domain" description="PRD" evidence="7">
    <location>
        <begin position="65"/>
        <end position="170"/>
    </location>
</feature>
<evidence type="ECO:0000256" key="1">
    <source>
        <dbReference type="ARBA" id="ARBA00022737"/>
    </source>
</evidence>
<protein>
    <submittedName>
        <fullName evidence="8">Transcriptional antiterminator, BglG family</fullName>
    </submittedName>
</protein>
<dbReference type="InterPro" id="IPR011608">
    <property type="entry name" value="PRD"/>
</dbReference>
<dbReference type="OrthoDB" id="9813552at2"/>
<evidence type="ECO:0000256" key="5">
    <source>
        <dbReference type="ARBA" id="ARBA00023163"/>
    </source>
</evidence>
<evidence type="ECO:0000259" key="7">
    <source>
        <dbReference type="PROSITE" id="PS51372"/>
    </source>
</evidence>
<dbReference type="InterPro" id="IPR036650">
    <property type="entry name" value="CAT_RNA-bd_dom_sf"/>
</dbReference>
<dbReference type="Pfam" id="PF03123">
    <property type="entry name" value="CAT_RBD"/>
    <property type="match status" value="1"/>
</dbReference>
<dbReference type="NCBIfam" id="NF046042">
    <property type="entry name" value="LicT"/>
    <property type="match status" value="1"/>
</dbReference>
<organism evidence="8 9">
    <name type="scientific">Litchfieldia salsa</name>
    <dbReference type="NCBI Taxonomy" id="930152"/>
    <lineage>
        <taxon>Bacteria</taxon>
        <taxon>Bacillati</taxon>
        <taxon>Bacillota</taxon>
        <taxon>Bacilli</taxon>
        <taxon>Bacillales</taxon>
        <taxon>Bacillaceae</taxon>
        <taxon>Litchfieldia</taxon>
    </lineage>
</organism>
<dbReference type="PANTHER" id="PTHR30185">
    <property type="entry name" value="CRYPTIC BETA-GLUCOSIDE BGL OPERON ANTITERMINATOR"/>
    <property type="match status" value="1"/>
</dbReference>
<proteinExistence type="inferred from homology"/>
<sequence>MKIARVFNNNVISVLNEADEELVVMGRGIAFQKKPGDVVEDEKIEKVFALKNKEMTEKFKSLLYEVPSDYMEVTEEIIQNAKQKLGKELNDSIYVSLTDHINFAIERIKKGLIIQNALLWEIKRLYKVEYAVGKEALEMIERKTGVVLPDDEAGFIATHIVNAELNEEMPNIKNLTKVMQDILNIVKYHFKIQYDEDSLNYYRFITHLKFFAQRLFNGAYMDSKDDFLFQAVKENHKKAYECTVKINEYIQKKYNHELTNEEKLYLTIHIERVVNRK</sequence>
<dbReference type="Proteomes" id="UP000199159">
    <property type="component" value="Unassembled WGS sequence"/>
</dbReference>
<dbReference type="InterPro" id="IPR050661">
    <property type="entry name" value="BglG_antiterminators"/>
</dbReference>